<feature type="domain" description="Putative plant transposon protein" evidence="2">
    <location>
        <begin position="65"/>
        <end position="222"/>
    </location>
</feature>
<dbReference type="Pfam" id="PF20167">
    <property type="entry name" value="Transposase_32"/>
    <property type="match status" value="1"/>
</dbReference>
<dbReference type="Proteomes" id="UP000265520">
    <property type="component" value="Unassembled WGS sequence"/>
</dbReference>
<evidence type="ECO:0000256" key="1">
    <source>
        <dbReference type="SAM" id="MobiDB-lite"/>
    </source>
</evidence>
<feature type="region of interest" description="Disordered" evidence="1">
    <location>
        <begin position="1"/>
        <end position="52"/>
    </location>
</feature>
<proteinExistence type="predicted"/>
<comment type="caution">
    <text evidence="3">The sequence shown here is derived from an EMBL/GenBank/DDBJ whole genome shotgun (WGS) entry which is preliminary data.</text>
</comment>
<evidence type="ECO:0000313" key="3">
    <source>
        <dbReference type="EMBL" id="MCH80185.1"/>
    </source>
</evidence>
<gene>
    <name evidence="3" type="ORF">A2U01_0000949</name>
</gene>
<feature type="compositionally biased region" description="Basic residues" evidence="1">
    <location>
        <begin position="19"/>
        <end position="28"/>
    </location>
</feature>
<keyword evidence="4" id="KW-1185">Reference proteome</keyword>
<dbReference type="EMBL" id="LXQA010000774">
    <property type="protein sequence ID" value="MCH80185.1"/>
    <property type="molecule type" value="Genomic_DNA"/>
</dbReference>
<dbReference type="AlphaFoldDB" id="A0A392LZ11"/>
<accession>A0A392LZ11</accession>
<evidence type="ECO:0000259" key="2">
    <source>
        <dbReference type="Pfam" id="PF20167"/>
    </source>
</evidence>
<protein>
    <recommendedName>
        <fullName evidence="2">Putative plant transposon protein domain-containing protein</fullName>
    </recommendedName>
</protein>
<feature type="region of interest" description="Disordered" evidence="1">
    <location>
        <begin position="377"/>
        <end position="396"/>
    </location>
</feature>
<organism evidence="3 4">
    <name type="scientific">Trifolium medium</name>
    <dbReference type="NCBI Taxonomy" id="97028"/>
    <lineage>
        <taxon>Eukaryota</taxon>
        <taxon>Viridiplantae</taxon>
        <taxon>Streptophyta</taxon>
        <taxon>Embryophyta</taxon>
        <taxon>Tracheophyta</taxon>
        <taxon>Spermatophyta</taxon>
        <taxon>Magnoliopsida</taxon>
        <taxon>eudicotyledons</taxon>
        <taxon>Gunneridae</taxon>
        <taxon>Pentapetalae</taxon>
        <taxon>rosids</taxon>
        <taxon>fabids</taxon>
        <taxon>Fabales</taxon>
        <taxon>Fabaceae</taxon>
        <taxon>Papilionoideae</taxon>
        <taxon>50 kb inversion clade</taxon>
        <taxon>NPAAA clade</taxon>
        <taxon>Hologalegina</taxon>
        <taxon>IRL clade</taxon>
        <taxon>Trifolieae</taxon>
        <taxon>Trifolium</taxon>
    </lineage>
</organism>
<name>A0A392LZ11_9FABA</name>
<evidence type="ECO:0000313" key="4">
    <source>
        <dbReference type="Proteomes" id="UP000265520"/>
    </source>
</evidence>
<dbReference type="InterPro" id="IPR046796">
    <property type="entry name" value="Transposase_32_dom"/>
</dbReference>
<sequence length="396" mass="44226">MGRGKSKAAAPAPSEKPPKKSKSTKGAKSKLGAGGTSQQTQSRAQIPQERPIPLKQRFATEAAFARTTVRGKSILWTPHELNKFLGTQSFQNCALSQAREESKSESAEKRSEIKDFVCLPGTPWLKCRRNQNPTRMQLTRFKPVARAWAEFFVKSVEGCSNSSEIQVNNAKAVKMILEGVDFDLGETLYSSLYDIANNKDKNNFTLGHCNLISALCRAREVPEYRGDEPFFSVKSLTPAQFRGYDKDAVIPPPDHVVHSEDEMSQFEDGVHPLQQPLQVPTHSEDEIAAVATQLAIAEACNIPHTFYSEESTLYQAAKTRQVAIQPPPLYPRYRTRESLKAYQAFEMAQLAARHAQQLDRWEQEHGAYQQRDHFTEADLGLDDTQIPMDPGGSSLS</sequence>
<reference evidence="3 4" key="1">
    <citation type="journal article" date="2018" name="Front. Plant Sci.">
        <title>Red Clover (Trifolium pratense) and Zigzag Clover (T. medium) - A Picture of Genomic Similarities and Differences.</title>
        <authorList>
            <person name="Dluhosova J."/>
            <person name="Istvanek J."/>
            <person name="Nedelnik J."/>
            <person name="Repkova J."/>
        </authorList>
    </citation>
    <scope>NUCLEOTIDE SEQUENCE [LARGE SCALE GENOMIC DNA]</scope>
    <source>
        <strain evidence="4">cv. 10/8</strain>
        <tissue evidence="3">Leaf</tissue>
    </source>
</reference>